<dbReference type="PANTHER" id="PTHR17550">
    <property type="entry name" value="E3 UBIQUITIN-PROTEIN LIGASE TTC3"/>
    <property type="match status" value="1"/>
</dbReference>
<reference evidence="2" key="1">
    <citation type="submission" date="2020-02" db="EMBL/GenBank/DDBJ databases">
        <title>Bird 10,000 Genomes (B10K) Project - Family phase.</title>
        <authorList>
            <person name="Zhang G."/>
        </authorList>
    </citation>
    <scope>NUCLEOTIDE SEQUENCE</scope>
    <source>
        <strain evidence="2">B10K-DU-002-37</strain>
        <tissue evidence="2">Muscle</tissue>
    </source>
</reference>
<dbReference type="Proteomes" id="UP000627253">
    <property type="component" value="Unassembled WGS sequence"/>
</dbReference>
<proteinExistence type="predicted"/>
<feature type="non-terminal residue" evidence="2">
    <location>
        <position position="1"/>
    </location>
</feature>
<dbReference type="EMBL" id="WAAF01010897">
    <property type="protein sequence ID" value="NXX44936.1"/>
    <property type="molecule type" value="Genomic_DNA"/>
</dbReference>
<dbReference type="PANTHER" id="PTHR17550:SF4">
    <property type="entry name" value="E3 UBIQUITIN-PROTEIN LIGASE TTC3"/>
    <property type="match status" value="1"/>
</dbReference>
<comment type="caution">
    <text evidence="2">The sequence shown here is derived from an EMBL/GenBank/DDBJ whole genome shotgun (WGS) entry which is preliminary data.</text>
</comment>
<keyword evidence="2" id="KW-0436">Ligase</keyword>
<evidence type="ECO:0000259" key="1">
    <source>
        <dbReference type="Pfam" id="PF24812"/>
    </source>
</evidence>
<feature type="non-terminal residue" evidence="2">
    <location>
        <position position="102"/>
    </location>
</feature>
<dbReference type="InterPro" id="IPR056871">
    <property type="entry name" value="WH_TTC3"/>
</dbReference>
<accession>A0A852IMW8</accession>
<dbReference type="Pfam" id="PF24812">
    <property type="entry name" value="WHD_TTC3"/>
    <property type="match status" value="1"/>
</dbReference>
<dbReference type="GO" id="GO:0016874">
    <property type="term" value="F:ligase activity"/>
    <property type="evidence" value="ECO:0007669"/>
    <property type="project" value="UniProtKB-KW"/>
</dbReference>
<protein>
    <submittedName>
        <fullName evidence="2">TTC3 ligase</fullName>
    </submittedName>
</protein>
<name>A0A852IMW8_9PICI</name>
<gene>
    <name evidence="2" type="primary">Ttc3_1</name>
    <name evidence="2" type="ORF">TRILEU_R00618</name>
</gene>
<dbReference type="AlphaFoldDB" id="A0A852IMW8"/>
<evidence type="ECO:0000313" key="3">
    <source>
        <dbReference type="Proteomes" id="UP000627253"/>
    </source>
</evidence>
<sequence length="102" mass="12270">PFAIPEYLRVQREEFEAVLGYSSSNSYHQRMLDQTREALYEYFFELLKHHGPMEINDKLLVEEYERFPEEVRKIAEDEGGLKSFLLKSFRFIMVDNFIGLRK</sequence>
<evidence type="ECO:0000313" key="2">
    <source>
        <dbReference type="EMBL" id="NXX44936.1"/>
    </source>
</evidence>
<keyword evidence="3" id="KW-1185">Reference proteome</keyword>
<organism evidence="2 3">
    <name type="scientific">Tricholaema leucomelas</name>
    <name type="common">pied barbet</name>
    <dbReference type="NCBI Taxonomy" id="240729"/>
    <lineage>
        <taxon>Eukaryota</taxon>
        <taxon>Metazoa</taxon>
        <taxon>Chordata</taxon>
        <taxon>Craniata</taxon>
        <taxon>Vertebrata</taxon>
        <taxon>Euteleostomi</taxon>
        <taxon>Archelosauria</taxon>
        <taxon>Archosauria</taxon>
        <taxon>Dinosauria</taxon>
        <taxon>Saurischia</taxon>
        <taxon>Theropoda</taxon>
        <taxon>Coelurosauria</taxon>
        <taxon>Aves</taxon>
        <taxon>Neognathae</taxon>
        <taxon>Neoaves</taxon>
        <taxon>Telluraves</taxon>
        <taxon>Coraciimorphae</taxon>
        <taxon>Piciformes</taxon>
        <taxon>Lybiidae</taxon>
        <taxon>Tricholaema lacrymosa</taxon>
    </lineage>
</organism>
<dbReference type="OrthoDB" id="8062037at2759"/>
<feature type="domain" description="E3 ubiquitin-protein ligase TTC3 winged helix turn helix" evidence="1">
    <location>
        <begin position="2"/>
        <end position="102"/>
    </location>
</feature>